<keyword evidence="1" id="KW-0812">Transmembrane</keyword>
<dbReference type="OrthoDB" id="6555746at2"/>
<protein>
    <submittedName>
        <fullName evidence="2">Phage tail protein</fullName>
    </submittedName>
</protein>
<dbReference type="AlphaFoldDB" id="A0A2U1UQD9"/>
<evidence type="ECO:0000313" key="4">
    <source>
        <dbReference type="Proteomes" id="UP000295985"/>
    </source>
</evidence>
<name>A0A2U1UQD9_9GAMM</name>
<evidence type="ECO:0000256" key="1">
    <source>
        <dbReference type="SAM" id="Phobius"/>
    </source>
</evidence>
<evidence type="ECO:0000313" key="5">
    <source>
        <dbReference type="Proteomes" id="UP000303847"/>
    </source>
</evidence>
<reference evidence="2 4" key="1">
    <citation type="submission" date="2018-04" db="EMBL/GenBank/DDBJ databases">
        <title>Brenneria corticis sp.nov.</title>
        <authorList>
            <person name="Li Y."/>
        </authorList>
    </citation>
    <scope>NUCLEOTIDE SEQUENCE [LARGE SCALE GENOMIC DNA]</scope>
    <source>
        <strain evidence="2 4">LMG 2694</strain>
    </source>
</reference>
<keyword evidence="5" id="KW-1185">Reference proteome</keyword>
<evidence type="ECO:0000313" key="2">
    <source>
        <dbReference type="EMBL" id="PWC23893.1"/>
    </source>
</evidence>
<dbReference type="EMBL" id="QDKK01000018">
    <property type="protein sequence ID" value="PWC23893.1"/>
    <property type="molecule type" value="Genomic_DNA"/>
</dbReference>
<evidence type="ECO:0000313" key="3">
    <source>
        <dbReference type="EMBL" id="QCR06564.1"/>
    </source>
</evidence>
<reference evidence="3 5" key="2">
    <citation type="submission" date="2018-11" db="EMBL/GenBank/DDBJ databases">
        <title>Genome sequences of Brenneria nigrifluens and Brenneria rubrifaciens.</title>
        <authorList>
            <person name="Poret-Peterson A.T."/>
            <person name="McClean A.E."/>
            <person name="Kluepfel D.A."/>
        </authorList>
    </citation>
    <scope>NUCLEOTIDE SEQUENCE [LARGE SCALE GENOMIC DNA]</scope>
    <source>
        <strain evidence="3 5">ATCC 13028</strain>
    </source>
</reference>
<dbReference type="Proteomes" id="UP000295985">
    <property type="component" value="Unassembled WGS sequence"/>
</dbReference>
<dbReference type="RefSeq" id="WP_040343520.1">
    <property type="nucleotide sequence ID" value="NZ_CP034036.1"/>
</dbReference>
<organism evidence="2 4">
    <name type="scientific">Brenneria nigrifluens DSM 30175 = ATCC 13028</name>
    <dbReference type="NCBI Taxonomy" id="1121120"/>
    <lineage>
        <taxon>Bacteria</taxon>
        <taxon>Pseudomonadati</taxon>
        <taxon>Pseudomonadota</taxon>
        <taxon>Gammaproteobacteria</taxon>
        <taxon>Enterobacterales</taxon>
        <taxon>Pectobacteriaceae</taxon>
        <taxon>Brenneria</taxon>
    </lineage>
</organism>
<accession>A0A2U1UQD9</accession>
<dbReference type="Proteomes" id="UP000303847">
    <property type="component" value="Chromosome"/>
</dbReference>
<proteinExistence type="predicted"/>
<sequence>MGLNDLQRLNDWVTFAMSAMVTGIGVMTVSEKVAVAGLVIGIVTAARAWLYRVRIERAQRRRNALIEQILRQAESRSLNDSERRAVSILKQGEFDDESRN</sequence>
<feature type="transmembrane region" description="Helical" evidence="1">
    <location>
        <begin position="35"/>
        <end position="53"/>
    </location>
</feature>
<keyword evidence="1" id="KW-1133">Transmembrane helix</keyword>
<gene>
    <name evidence="2" type="ORF">DDT54_12220</name>
    <name evidence="3" type="ORF">EH206_21865</name>
</gene>
<feature type="transmembrane region" description="Helical" evidence="1">
    <location>
        <begin position="12"/>
        <end position="29"/>
    </location>
</feature>
<dbReference type="EMBL" id="CP034036">
    <property type="protein sequence ID" value="QCR06564.1"/>
    <property type="molecule type" value="Genomic_DNA"/>
</dbReference>
<keyword evidence="1" id="KW-0472">Membrane</keyword>